<dbReference type="InterPro" id="IPR002110">
    <property type="entry name" value="Ankyrin_rpt"/>
</dbReference>
<dbReference type="OrthoDB" id="6346627at2759"/>
<protein>
    <submittedName>
        <fullName evidence="4">Uncharacterized protein</fullName>
    </submittedName>
</protein>
<gene>
    <name evidence="4" type="ORF">APZ42_010929</name>
</gene>
<dbReference type="InterPro" id="IPR051165">
    <property type="entry name" value="Multifunctional_ANK_Repeat"/>
</dbReference>
<evidence type="ECO:0000313" key="5">
    <source>
        <dbReference type="Proteomes" id="UP000076858"/>
    </source>
</evidence>
<evidence type="ECO:0000313" key="4">
    <source>
        <dbReference type="EMBL" id="KZS22055.1"/>
    </source>
</evidence>
<organism evidence="4 5">
    <name type="scientific">Daphnia magna</name>
    <dbReference type="NCBI Taxonomy" id="35525"/>
    <lineage>
        <taxon>Eukaryota</taxon>
        <taxon>Metazoa</taxon>
        <taxon>Ecdysozoa</taxon>
        <taxon>Arthropoda</taxon>
        <taxon>Crustacea</taxon>
        <taxon>Branchiopoda</taxon>
        <taxon>Diplostraca</taxon>
        <taxon>Cladocera</taxon>
        <taxon>Anomopoda</taxon>
        <taxon>Daphniidae</taxon>
        <taxon>Daphnia</taxon>
    </lineage>
</organism>
<dbReference type="AlphaFoldDB" id="A0A162TB80"/>
<reference evidence="4 5" key="1">
    <citation type="submission" date="2016-03" db="EMBL/GenBank/DDBJ databases">
        <title>EvidentialGene: Evidence-directed Construction of Genes on Genomes.</title>
        <authorList>
            <person name="Gilbert D.G."/>
            <person name="Choi J.-H."/>
            <person name="Mockaitis K."/>
            <person name="Colbourne J."/>
            <person name="Pfrender M."/>
        </authorList>
    </citation>
    <scope>NUCLEOTIDE SEQUENCE [LARGE SCALE GENOMIC DNA]</scope>
    <source>
        <strain evidence="4 5">Xinb3</strain>
        <tissue evidence="4">Complete organism</tissue>
    </source>
</reference>
<dbReference type="SMART" id="SM01265">
    <property type="entry name" value="Mab-21"/>
    <property type="match status" value="1"/>
</dbReference>
<dbReference type="SUPFAM" id="SSF48403">
    <property type="entry name" value="Ankyrin repeat"/>
    <property type="match status" value="1"/>
</dbReference>
<dbReference type="Gene3D" id="1.10.1410.40">
    <property type="match status" value="1"/>
</dbReference>
<sequence length="730" mass="83160">MLVLHEVYMEDLLISLCENSTSETDCARRIQHLIKQGANVNRRTVGSRTPLMIVCWKYRRNDVTVHFFLDIIRILLNHGADVNLTDDFGWNALHFACRYNCTTQLPSMIDTLLRSKINVNATTRNEWNCLHQLCQYNSAEKLYGVISTLIKHNININAQTSKGDTALHLVCRYCRTVDFNAIFELFINVGARVDIVSSNGKTLLHVLCKYAIDLDLHGVVEKILDKCQPMVDRLDYYGSTAMVYAARLGCVKTVSLLLPYTKTSIIDVFGQNVVDHLNKVFSNSFPLCLCCRRMESFLSKGFRDELDRKIPYHSPRRGIDRNALEGIIPRRIDYGFTNTNRDAFIQLPTGKAWSIIRDAWTNDSDLEINPFLSFLREHTHQFCTGRHCQWCAVSEVAEQFVRQLLDAVAVLDNRFEGEIVRYGSSAENTKIISPDEFDFMLVLNHFKEAENGGTVEYAGKESSAVFQTASDSGVSSAKLLYYFYMLMAHAVNQTNDLHILFHNISFSETCVTLDCLYRGKPSVGTENSSFKLSIDITIAIIRSAINAVAQPLPSPLYSSKSPAVKKDQFLVPHRQLSGSEISGWKPSFPIAEKDAFRHFDPIITRCYCLLKLLVLLVAHTDDNNTSRKTKPSSYAIKTCLFNFVSKNHVHWEERYIDVYCRAICNEFLEKKNQINSYFDHSLPVYTIKNDSRDVMIKVKNRLESIRNCACNSYGSSLPCKTICISKCNFM</sequence>
<keyword evidence="5" id="KW-1185">Reference proteome</keyword>
<dbReference type="Gene3D" id="1.25.40.20">
    <property type="entry name" value="Ankyrin repeat-containing domain"/>
    <property type="match status" value="2"/>
</dbReference>
<dbReference type="STRING" id="35525.A0A162TB80"/>
<proteinExistence type="predicted"/>
<name>A0A162TB80_9CRUS</name>
<dbReference type="Gene3D" id="3.30.460.90">
    <property type="match status" value="1"/>
</dbReference>
<accession>A0A162TB80</accession>
<evidence type="ECO:0000256" key="1">
    <source>
        <dbReference type="ARBA" id="ARBA00022737"/>
    </source>
</evidence>
<keyword evidence="2 3" id="KW-0040">ANK repeat</keyword>
<keyword evidence="1" id="KW-0677">Repeat</keyword>
<dbReference type="Pfam" id="PF12796">
    <property type="entry name" value="Ank_2"/>
    <property type="match status" value="2"/>
</dbReference>
<evidence type="ECO:0000256" key="2">
    <source>
        <dbReference type="ARBA" id="ARBA00023043"/>
    </source>
</evidence>
<dbReference type="Proteomes" id="UP000076858">
    <property type="component" value="Unassembled WGS sequence"/>
</dbReference>
<dbReference type="PROSITE" id="PS50088">
    <property type="entry name" value="ANK_REPEAT"/>
    <property type="match status" value="1"/>
</dbReference>
<comment type="caution">
    <text evidence="4">The sequence shown here is derived from an EMBL/GenBank/DDBJ whole genome shotgun (WGS) entry which is preliminary data.</text>
</comment>
<feature type="repeat" description="ANK" evidence="3">
    <location>
        <begin position="46"/>
        <end position="87"/>
    </location>
</feature>
<dbReference type="InterPro" id="IPR036770">
    <property type="entry name" value="Ankyrin_rpt-contain_sf"/>
</dbReference>
<evidence type="ECO:0000256" key="3">
    <source>
        <dbReference type="PROSITE-ProRule" id="PRU00023"/>
    </source>
</evidence>
<dbReference type="PANTHER" id="PTHR24123">
    <property type="entry name" value="ANKYRIN REPEAT-CONTAINING"/>
    <property type="match status" value="1"/>
</dbReference>
<dbReference type="EMBL" id="LRGB01000005">
    <property type="protein sequence ID" value="KZS22055.1"/>
    <property type="molecule type" value="Genomic_DNA"/>
</dbReference>
<dbReference type="InterPro" id="IPR024810">
    <property type="entry name" value="MAB21L/cGLR"/>
</dbReference>
<dbReference type="SMART" id="SM00248">
    <property type="entry name" value="ANK"/>
    <property type="match status" value="8"/>
</dbReference>